<dbReference type="EMBL" id="MKKU01000500">
    <property type="protein sequence ID" value="RNF09824.1"/>
    <property type="molecule type" value="Genomic_DNA"/>
</dbReference>
<name>A0A3R7MY16_9TRYP</name>
<comment type="caution">
    <text evidence="2">The sequence shown here is derived from an EMBL/GenBank/DDBJ whole genome shotgun (WGS) entry which is preliminary data.</text>
</comment>
<keyword evidence="3" id="KW-1185">Reference proteome</keyword>
<reference evidence="2 3" key="1">
    <citation type="journal article" date="2018" name="BMC Genomics">
        <title>Genomic comparison of Trypanosoma conorhini and Trypanosoma rangeli to Trypanosoma cruzi strains of high and low virulence.</title>
        <authorList>
            <person name="Bradwell K.R."/>
            <person name="Koparde V.N."/>
            <person name="Matveyev A.V."/>
            <person name="Serrano M.G."/>
            <person name="Alves J.M."/>
            <person name="Parikh H."/>
            <person name="Huang B."/>
            <person name="Lee V."/>
            <person name="Espinosa-Alvarez O."/>
            <person name="Ortiz P.A."/>
            <person name="Costa-Martins A.G."/>
            <person name="Teixeira M.M."/>
            <person name="Buck G.A."/>
        </authorList>
    </citation>
    <scope>NUCLEOTIDE SEQUENCE [LARGE SCALE GENOMIC DNA]</scope>
    <source>
        <strain evidence="2 3">025E</strain>
    </source>
</reference>
<gene>
    <name evidence="2" type="ORF">Tco025E_06931</name>
</gene>
<dbReference type="OrthoDB" id="10442075at2759"/>
<dbReference type="RefSeq" id="XP_029226105.1">
    <property type="nucleotide sequence ID" value="XM_029373798.1"/>
</dbReference>
<evidence type="ECO:0000313" key="2">
    <source>
        <dbReference type="EMBL" id="RNF09824.1"/>
    </source>
</evidence>
<dbReference type="GeneID" id="40320542"/>
<sequence length="191" mass="20425">PGGVGVATAYNAAIFCHDAVARRRGSGHGYNRSHFLPQRRRQEAWEWPRPTTQPFSATTPSPGGVGVATATTQPFSATTPSPGGVGVAMATSVSQVGSKTVPFSSSAPPRAEVLEALAQAAAIEGRRSWKGVEWTNKNVGNYIQRRFYGAEPSLRAPDLEKERRRKKSLPKIRLFPLGAKRGSGEMGPTSP</sequence>
<accession>A0A3R7MY16</accession>
<feature type="region of interest" description="Disordered" evidence="1">
    <location>
        <begin position="158"/>
        <end position="191"/>
    </location>
</feature>
<evidence type="ECO:0000256" key="1">
    <source>
        <dbReference type="SAM" id="MobiDB-lite"/>
    </source>
</evidence>
<dbReference type="Proteomes" id="UP000284403">
    <property type="component" value="Unassembled WGS sequence"/>
</dbReference>
<protein>
    <submittedName>
        <fullName evidence="2">Uncharacterized protein</fullName>
    </submittedName>
</protein>
<organism evidence="2 3">
    <name type="scientific">Trypanosoma conorhini</name>
    <dbReference type="NCBI Taxonomy" id="83891"/>
    <lineage>
        <taxon>Eukaryota</taxon>
        <taxon>Discoba</taxon>
        <taxon>Euglenozoa</taxon>
        <taxon>Kinetoplastea</taxon>
        <taxon>Metakinetoplastina</taxon>
        <taxon>Trypanosomatida</taxon>
        <taxon>Trypanosomatidae</taxon>
        <taxon>Trypanosoma</taxon>
    </lineage>
</organism>
<evidence type="ECO:0000313" key="3">
    <source>
        <dbReference type="Proteomes" id="UP000284403"/>
    </source>
</evidence>
<dbReference type="AlphaFoldDB" id="A0A3R7MY16"/>
<feature type="non-terminal residue" evidence="2">
    <location>
        <position position="1"/>
    </location>
</feature>
<proteinExistence type="predicted"/>